<feature type="chain" id="PRO_5006937084" description="Chaplin domain-containing protein" evidence="1">
    <location>
        <begin position="25"/>
        <end position="64"/>
    </location>
</feature>
<feature type="signal peptide" evidence="1">
    <location>
        <begin position="1"/>
        <end position="24"/>
    </location>
</feature>
<organism evidence="2 3">
    <name type="scientific">Streptomyces silvensis</name>
    <dbReference type="NCBI Taxonomy" id="1765722"/>
    <lineage>
        <taxon>Bacteria</taxon>
        <taxon>Bacillati</taxon>
        <taxon>Actinomycetota</taxon>
        <taxon>Actinomycetes</taxon>
        <taxon>Kitasatosporales</taxon>
        <taxon>Streptomycetaceae</taxon>
        <taxon>Streptomyces</taxon>
    </lineage>
</organism>
<gene>
    <name evidence="2" type="ORF">AT728_20985</name>
</gene>
<dbReference type="AlphaFoldDB" id="A0A0W7X5K0"/>
<dbReference type="EMBL" id="LOCL01000032">
    <property type="protein sequence ID" value="KUF18096.1"/>
    <property type="molecule type" value="Genomic_DNA"/>
</dbReference>
<comment type="caution">
    <text evidence="2">The sequence shown here is derived from an EMBL/GenBank/DDBJ whole genome shotgun (WGS) entry which is preliminary data.</text>
</comment>
<keyword evidence="3" id="KW-1185">Reference proteome</keyword>
<dbReference type="STRING" id="1765722.AT728_20985"/>
<sequence length="64" mass="6442">MRTAFAAVVLTAAASVAAVGTAAADDAPERVTNVHVVPGHDVNTQSNLYAVGNSAPSFGEMDLD</sequence>
<evidence type="ECO:0000313" key="2">
    <source>
        <dbReference type="EMBL" id="KUF18096.1"/>
    </source>
</evidence>
<reference evidence="2 3" key="1">
    <citation type="submission" date="2015-12" db="EMBL/GenBank/DDBJ databases">
        <title>Draft genome sequence of Streptomyces silvensis ATCC 53525, a producer of novel hormone antagonists.</title>
        <authorList>
            <person name="Johnston C.W."/>
            <person name="Li Y."/>
            <person name="Magarvey N.A."/>
        </authorList>
    </citation>
    <scope>NUCLEOTIDE SEQUENCE [LARGE SCALE GENOMIC DNA]</scope>
    <source>
        <strain evidence="2 3">ATCC 53525</strain>
    </source>
</reference>
<protein>
    <recommendedName>
        <fullName evidence="4">Chaplin domain-containing protein</fullName>
    </recommendedName>
</protein>
<evidence type="ECO:0008006" key="4">
    <source>
        <dbReference type="Google" id="ProtNLM"/>
    </source>
</evidence>
<name>A0A0W7X5K0_9ACTN</name>
<proteinExistence type="predicted"/>
<evidence type="ECO:0000313" key="3">
    <source>
        <dbReference type="Proteomes" id="UP000054804"/>
    </source>
</evidence>
<keyword evidence="1" id="KW-0732">Signal</keyword>
<dbReference type="Proteomes" id="UP000054804">
    <property type="component" value="Unassembled WGS sequence"/>
</dbReference>
<accession>A0A0W7X5K0</accession>
<evidence type="ECO:0000256" key="1">
    <source>
        <dbReference type="SAM" id="SignalP"/>
    </source>
</evidence>